<evidence type="ECO:0000313" key="6">
    <source>
        <dbReference type="EMBL" id="TNM86151.1"/>
    </source>
</evidence>
<dbReference type="PROSITE" id="PS00615">
    <property type="entry name" value="C_TYPE_LECTIN_1"/>
    <property type="match status" value="1"/>
</dbReference>
<comment type="caution">
    <text evidence="6">The sequence shown here is derived from an EMBL/GenBank/DDBJ whole genome shotgun (WGS) entry which is preliminary data.</text>
</comment>
<dbReference type="InterPro" id="IPR050828">
    <property type="entry name" value="C-type_lectin/matrix_domain"/>
</dbReference>
<dbReference type="SMART" id="SM00034">
    <property type="entry name" value="CLECT"/>
    <property type="match status" value="1"/>
</dbReference>
<gene>
    <name evidence="6" type="ORF">fugu_008422</name>
</gene>
<evidence type="ECO:0000259" key="5">
    <source>
        <dbReference type="PROSITE" id="PS50041"/>
    </source>
</evidence>
<dbReference type="AlphaFoldDB" id="A0A4Z2B1F6"/>
<keyword evidence="3" id="KW-1015">Disulfide bond</keyword>
<dbReference type="EMBL" id="SWLE01000021">
    <property type="protein sequence ID" value="TNM86151.1"/>
    <property type="molecule type" value="Genomic_DNA"/>
</dbReference>
<keyword evidence="7" id="KW-1185">Reference proteome</keyword>
<comment type="subcellular location">
    <subcellularLocation>
        <location evidence="1">Cell membrane</location>
        <topology evidence="1">Single-pass type II membrane protein</topology>
    </subcellularLocation>
</comment>
<dbReference type="CDD" id="cd03590">
    <property type="entry name" value="CLECT_DC-SIGN_like"/>
    <property type="match status" value="1"/>
</dbReference>
<dbReference type="Proteomes" id="UP000516260">
    <property type="component" value="Chromosome 8"/>
</dbReference>
<sequence>MGDSSMIEELYSKPDLTKKVRFHAKAQKTTEEDDTHATIYDNYVAERTTGDMVQDVVQDVVQEQQQTAASAPSGVNLKVAAVLLSLLFIVSVTAVVVTVTISLHNGSQNEEFLRRLGHMTENLSQQLMTNNRNLSKKFDLLTAVVDAVASTLNATSHNISRRMDGLAEAIGKGPCPADWTWFITSCYLKSTSQKNWEDGRKFCQERGGDLVVVSNRLEQLFIMSFDLNVWIGVRSEGSLTDWKGVNNASVETTFWRKGEPNNSERAVNCVEVVQTPSVDNWNDEACGSVKDFICEQRVAL</sequence>
<dbReference type="PANTHER" id="PTHR45710">
    <property type="entry name" value="C-TYPE LECTIN DOMAIN-CONTAINING PROTEIN 180"/>
    <property type="match status" value="1"/>
</dbReference>
<organism evidence="6 7">
    <name type="scientific">Takifugu bimaculatus</name>
    <dbReference type="NCBI Taxonomy" id="433685"/>
    <lineage>
        <taxon>Eukaryota</taxon>
        <taxon>Metazoa</taxon>
        <taxon>Chordata</taxon>
        <taxon>Craniata</taxon>
        <taxon>Vertebrata</taxon>
        <taxon>Euteleostomi</taxon>
        <taxon>Actinopterygii</taxon>
        <taxon>Neopterygii</taxon>
        <taxon>Teleostei</taxon>
        <taxon>Neoteleostei</taxon>
        <taxon>Acanthomorphata</taxon>
        <taxon>Eupercaria</taxon>
        <taxon>Tetraodontiformes</taxon>
        <taxon>Tetradontoidea</taxon>
        <taxon>Tetraodontidae</taxon>
        <taxon>Takifugu</taxon>
    </lineage>
</organism>
<reference evidence="6 7" key="1">
    <citation type="submission" date="2019-04" db="EMBL/GenBank/DDBJ databases">
        <title>The sequence and de novo assembly of Takifugu bimaculatus genome using PacBio and Hi-C technologies.</title>
        <authorList>
            <person name="Xu P."/>
            <person name="Liu B."/>
            <person name="Zhou Z."/>
        </authorList>
    </citation>
    <scope>NUCLEOTIDE SEQUENCE [LARGE SCALE GENOMIC DNA]</scope>
    <source>
        <strain evidence="6">TB-2018</strain>
        <tissue evidence="6">Muscle</tissue>
    </source>
</reference>
<feature type="transmembrane region" description="Helical" evidence="4">
    <location>
        <begin position="79"/>
        <end position="103"/>
    </location>
</feature>
<evidence type="ECO:0000256" key="2">
    <source>
        <dbReference type="ARBA" id="ARBA00022734"/>
    </source>
</evidence>
<dbReference type="Gene3D" id="3.10.100.10">
    <property type="entry name" value="Mannose-Binding Protein A, subunit A"/>
    <property type="match status" value="1"/>
</dbReference>
<feature type="domain" description="C-type lectin" evidence="5">
    <location>
        <begin position="182"/>
        <end position="295"/>
    </location>
</feature>
<dbReference type="InterPro" id="IPR033989">
    <property type="entry name" value="CD209-like_CTLD"/>
</dbReference>
<evidence type="ECO:0000256" key="3">
    <source>
        <dbReference type="ARBA" id="ARBA00023157"/>
    </source>
</evidence>
<keyword evidence="4" id="KW-1133">Transmembrane helix</keyword>
<evidence type="ECO:0000256" key="1">
    <source>
        <dbReference type="ARBA" id="ARBA00004401"/>
    </source>
</evidence>
<accession>A0A4Z2B1F6</accession>
<dbReference type="InterPro" id="IPR016187">
    <property type="entry name" value="CTDL_fold"/>
</dbReference>
<dbReference type="PROSITE" id="PS50041">
    <property type="entry name" value="C_TYPE_LECTIN_2"/>
    <property type="match status" value="1"/>
</dbReference>
<keyword evidence="4" id="KW-0472">Membrane</keyword>
<keyword evidence="4" id="KW-0812">Transmembrane</keyword>
<evidence type="ECO:0000313" key="7">
    <source>
        <dbReference type="Proteomes" id="UP000516260"/>
    </source>
</evidence>
<name>A0A4Z2B1F6_9TELE</name>
<dbReference type="InterPro" id="IPR016186">
    <property type="entry name" value="C-type_lectin-like/link_sf"/>
</dbReference>
<proteinExistence type="predicted"/>
<protein>
    <recommendedName>
        <fullName evidence="5">C-type lectin domain-containing protein</fullName>
    </recommendedName>
</protein>
<dbReference type="GO" id="GO:0005886">
    <property type="term" value="C:plasma membrane"/>
    <property type="evidence" value="ECO:0007669"/>
    <property type="project" value="UniProtKB-SubCell"/>
</dbReference>
<evidence type="ECO:0000256" key="4">
    <source>
        <dbReference type="SAM" id="Phobius"/>
    </source>
</evidence>
<dbReference type="SUPFAM" id="SSF56436">
    <property type="entry name" value="C-type lectin-like"/>
    <property type="match status" value="1"/>
</dbReference>
<dbReference type="InterPro" id="IPR001304">
    <property type="entry name" value="C-type_lectin-like"/>
</dbReference>
<dbReference type="GO" id="GO:0030246">
    <property type="term" value="F:carbohydrate binding"/>
    <property type="evidence" value="ECO:0007669"/>
    <property type="project" value="UniProtKB-KW"/>
</dbReference>
<dbReference type="Pfam" id="PF00059">
    <property type="entry name" value="Lectin_C"/>
    <property type="match status" value="1"/>
</dbReference>
<keyword evidence="2" id="KW-0430">Lectin</keyword>
<dbReference type="PANTHER" id="PTHR45710:SF31">
    <property type="entry name" value="EARLY ACTIVATION ANTIGEN CD69"/>
    <property type="match status" value="1"/>
</dbReference>
<dbReference type="InterPro" id="IPR018378">
    <property type="entry name" value="C-type_lectin_CS"/>
</dbReference>